<comment type="caution">
    <text evidence="1">The sequence shown here is derived from an EMBL/GenBank/DDBJ whole genome shotgun (WGS) entry which is preliminary data.</text>
</comment>
<proteinExistence type="predicted"/>
<dbReference type="AlphaFoldDB" id="X1DYW5"/>
<gene>
    <name evidence="1" type="ORF">S03H2_02595</name>
</gene>
<protein>
    <submittedName>
        <fullName evidence="1">Uncharacterized protein</fullName>
    </submittedName>
</protein>
<reference evidence="1" key="1">
    <citation type="journal article" date="2014" name="Front. Microbiol.">
        <title>High frequency of phylogenetically diverse reductive dehalogenase-homologous genes in deep subseafloor sedimentary metagenomes.</title>
        <authorList>
            <person name="Kawai M."/>
            <person name="Futagami T."/>
            <person name="Toyoda A."/>
            <person name="Takaki Y."/>
            <person name="Nishi S."/>
            <person name="Hori S."/>
            <person name="Arai W."/>
            <person name="Tsubouchi T."/>
            <person name="Morono Y."/>
            <person name="Uchiyama I."/>
            <person name="Ito T."/>
            <person name="Fujiyama A."/>
            <person name="Inagaki F."/>
            <person name="Takami H."/>
        </authorList>
    </citation>
    <scope>NUCLEOTIDE SEQUENCE</scope>
    <source>
        <strain evidence="1">Expedition CK06-06</strain>
    </source>
</reference>
<evidence type="ECO:0000313" key="1">
    <source>
        <dbReference type="EMBL" id="GAH26221.1"/>
    </source>
</evidence>
<dbReference type="EMBL" id="BARU01000883">
    <property type="protein sequence ID" value="GAH26221.1"/>
    <property type="molecule type" value="Genomic_DNA"/>
</dbReference>
<name>X1DYW5_9ZZZZ</name>
<organism evidence="1">
    <name type="scientific">marine sediment metagenome</name>
    <dbReference type="NCBI Taxonomy" id="412755"/>
    <lineage>
        <taxon>unclassified sequences</taxon>
        <taxon>metagenomes</taxon>
        <taxon>ecological metagenomes</taxon>
    </lineage>
</organism>
<accession>X1DYW5</accession>
<sequence>MLPDEELMRLLEGRCNGQLLLLTTRQGCRRLEPAVRERALSDDFVHLGVQLPVGEALIFQVKSELTTNRICHHVAGYLKGKDKTAPAPTLKGQLQPLD</sequence>